<dbReference type="Gene3D" id="3.30.930.10">
    <property type="entry name" value="Bira Bifunctional Protein, Domain 2"/>
    <property type="match status" value="1"/>
</dbReference>
<dbReference type="OrthoDB" id="1350766at2759"/>
<comment type="caution">
    <text evidence="10">The sequence shown here is derived from an EMBL/GenBank/DDBJ whole genome shotgun (WGS) entry which is preliminary data.</text>
</comment>
<dbReference type="GO" id="GO:0017101">
    <property type="term" value="C:aminoacyl-tRNA synthetase multienzyme complex"/>
    <property type="evidence" value="ECO:0007669"/>
    <property type="project" value="TreeGrafter"/>
</dbReference>
<dbReference type="CDD" id="cd00778">
    <property type="entry name" value="ProRS_core_arch_euk"/>
    <property type="match status" value="1"/>
</dbReference>
<dbReference type="SMART" id="SM00946">
    <property type="entry name" value="ProRS-C_1"/>
    <property type="match status" value="1"/>
</dbReference>
<dbReference type="InterPro" id="IPR017449">
    <property type="entry name" value="Pro-tRNA_synth_II"/>
</dbReference>
<dbReference type="InterPro" id="IPR004499">
    <property type="entry name" value="Pro-tRNA-ligase_IIa_arc-type"/>
</dbReference>
<dbReference type="CDD" id="cd00862">
    <property type="entry name" value="ProRS_anticodon_zinc"/>
    <property type="match status" value="1"/>
</dbReference>
<dbReference type="PROSITE" id="PS50862">
    <property type="entry name" value="AA_TRNA_LIGASE_II"/>
    <property type="match status" value="1"/>
</dbReference>
<dbReference type="GO" id="GO:0005524">
    <property type="term" value="F:ATP binding"/>
    <property type="evidence" value="ECO:0007669"/>
    <property type="project" value="UniProtKB-KW"/>
</dbReference>
<dbReference type="Proteomes" id="UP000186804">
    <property type="component" value="Unassembled WGS sequence"/>
</dbReference>
<gene>
    <name evidence="10" type="ORF">cand_017920</name>
</gene>
<protein>
    <recommendedName>
        <fullName evidence="1">proline--tRNA ligase</fullName>
        <ecNumber evidence="1">6.1.1.15</ecNumber>
    </recommendedName>
    <alternativeName>
        <fullName evidence="7">Prolyl-tRNA synthetase</fullName>
    </alternativeName>
</protein>
<dbReference type="SUPFAM" id="SSF55826">
    <property type="entry name" value="YbaK/ProRS associated domain"/>
    <property type="match status" value="1"/>
</dbReference>
<dbReference type="HAMAP" id="MF_01571">
    <property type="entry name" value="Pro_tRNA_synth_type3"/>
    <property type="match status" value="1"/>
</dbReference>
<dbReference type="InterPro" id="IPR045864">
    <property type="entry name" value="aa-tRNA-synth_II/BPL/LPL"/>
</dbReference>
<dbReference type="Pfam" id="PF04073">
    <property type="entry name" value="tRNA_edit"/>
    <property type="match status" value="1"/>
</dbReference>
<dbReference type="FunFam" id="3.40.50.800:FF:000005">
    <property type="entry name" value="bifunctional glutamate/proline--tRNA ligase"/>
    <property type="match status" value="1"/>
</dbReference>
<reference evidence="10 11" key="1">
    <citation type="submission" date="2016-10" db="EMBL/GenBank/DDBJ databases">
        <title>Reductive evolution of mitochondrial metabolism and differential evolution of invasion-related proteins in Cryptosporidium.</title>
        <authorList>
            <person name="Liu S."/>
            <person name="Roellig D.M."/>
            <person name="Guo Y."/>
            <person name="Li N."/>
            <person name="Frace M.A."/>
            <person name="Tang K."/>
            <person name="Zhang L."/>
            <person name="Feng Y."/>
            <person name="Xiao L."/>
        </authorList>
    </citation>
    <scope>NUCLEOTIDE SEQUENCE [LARGE SCALE GENOMIC DNA]</scope>
    <source>
        <strain evidence="10">30847</strain>
    </source>
</reference>
<dbReference type="GO" id="GO:0004827">
    <property type="term" value="F:proline-tRNA ligase activity"/>
    <property type="evidence" value="ECO:0007669"/>
    <property type="project" value="UniProtKB-EC"/>
</dbReference>
<dbReference type="PANTHER" id="PTHR43382:SF2">
    <property type="entry name" value="BIFUNCTIONAL GLUTAMATE_PROLINE--TRNA LIGASE"/>
    <property type="match status" value="1"/>
</dbReference>
<dbReference type="Pfam" id="PF00587">
    <property type="entry name" value="tRNA-synt_2b"/>
    <property type="match status" value="1"/>
</dbReference>
<evidence type="ECO:0000313" key="10">
    <source>
        <dbReference type="EMBL" id="OII73866.1"/>
    </source>
</evidence>
<evidence type="ECO:0000259" key="9">
    <source>
        <dbReference type="PROSITE" id="PS50862"/>
    </source>
</evidence>
<sequence>MFEINYNELTIRLKGLSINYDAFKHVATPNMETMINTLRKEAEETNTLFAKNLVLKPKNKDILYLITAHNDTNTKMKNLGPILGCSSGSLRFADENILYSKLGVFPGSVTPLALSNKNCANVEVFFDEKLRGSKVFVHPLTNTESFSISTDDLVKFVESCGKSVNWFNVENNIMNKETIPQKIVSPQSGENLLGITANKETCFAEWYSQVILRSEMVDYYDVSGCYILRPWSYFIWETIKSKFDNKIKNYGVQNSYFPIFVTKQRLETEKNHVRGFSPEVAWVTRSGESDLAEPIAIRPTSETIIYPHYAKWIRSHRDLPLKLNQWTSAVRWEFKQPTPFIRTREFLWQEGHTAHATNEEATEMVRTILDDYADIYQDLLAVPIIKGIKSESEKFAGANETMTIEGFIPENGRAIQAATSHNLGQNFSSMFGIEFEDEKGTKQFVHQTSWGLTTRSIGIMVMTHGDNNGIILPPKVAPIQVVIIPIVFKSSITEEQKIMCEEVAKLLKEEGIRVHIDDRPNYTPGWKYNHWEVKGVCIRAEIGPKDIESKSVRIVIRDNREKKDIPISCLQKEIPELLEDLQKRLYNSAKEKFYSSIVQVKSFNEVIPLLNKKKLVLAPWCESVECEEDIKKETTSVSMQMNNQNSTDSSGLTGAMKSLCIPLEQPLLEENAKCFFCKKFAKSFTIFGRSY</sequence>
<dbReference type="SUPFAM" id="SSF64586">
    <property type="entry name" value="C-terminal domain of ProRS"/>
    <property type="match status" value="1"/>
</dbReference>
<dbReference type="EC" id="6.1.1.15" evidence="1"/>
<dbReference type="InterPro" id="IPR006195">
    <property type="entry name" value="aa-tRNA-synth_II"/>
</dbReference>
<keyword evidence="4" id="KW-0067">ATP-binding</keyword>
<dbReference type="RefSeq" id="XP_067067236.1">
    <property type="nucleotide sequence ID" value="XM_067212026.1"/>
</dbReference>
<dbReference type="AlphaFoldDB" id="A0A1J4MHX7"/>
<dbReference type="InterPro" id="IPR007214">
    <property type="entry name" value="YbaK/aa-tRNA-synth-assoc-dom"/>
</dbReference>
<dbReference type="SUPFAM" id="SSF55681">
    <property type="entry name" value="Class II aaRS and biotin synthetases"/>
    <property type="match status" value="1"/>
</dbReference>
<evidence type="ECO:0000256" key="6">
    <source>
        <dbReference type="ARBA" id="ARBA00023146"/>
    </source>
</evidence>
<dbReference type="SUPFAM" id="SSF52954">
    <property type="entry name" value="Class II aaRS ABD-related"/>
    <property type="match status" value="1"/>
</dbReference>
<dbReference type="Gene3D" id="3.40.50.800">
    <property type="entry name" value="Anticodon-binding domain"/>
    <property type="match status" value="1"/>
</dbReference>
<dbReference type="GO" id="GO:0005737">
    <property type="term" value="C:cytoplasm"/>
    <property type="evidence" value="ECO:0007669"/>
    <property type="project" value="InterPro"/>
</dbReference>
<evidence type="ECO:0000256" key="2">
    <source>
        <dbReference type="ARBA" id="ARBA00022598"/>
    </source>
</evidence>
<evidence type="ECO:0000256" key="7">
    <source>
        <dbReference type="ARBA" id="ARBA00029731"/>
    </source>
</evidence>
<evidence type="ECO:0000256" key="4">
    <source>
        <dbReference type="ARBA" id="ARBA00022840"/>
    </source>
</evidence>
<dbReference type="FunFam" id="3.30.110.30:FF:000001">
    <property type="entry name" value="Bifunctional glutamate/proline--tRNA ligase"/>
    <property type="match status" value="1"/>
</dbReference>
<feature type="domain" description="Aminoacyl-transfer RNA synthetases class-II family profile" evidence="9">
    <location>
        <begin position="235"/>
        <end position="473"/>
    </location>
</feature>
<keyword evidence="5" id="KW-0648">Protein biosynthesis</keyword>
<dbReference type="Pfam" id="PF03129">
    <property type="entry name" value="HGTP_anticodon"/>
    <property type="match status" value="1"/>
</dbReference>
<dbReference type="Pfam" id="PF09180">
    <property type="entry name" value="ProRS-C_1"/>
    <property type="match status" value="1"/>
</dbReference>
<keyword evidence="3" id="KW-0547">Nucleotide-binding</keyword>
<evidence type="ECO:0000256" key="1">
    <source>
        <dbReference type="ARBA" id="ARBA00012831"/>
    </source>
</evidence>
<dbReference type="InterPro" id="IPR036621">
    <property type="entry name" value="Anticodon-bd_dom_sf"/>
</dbReference>
<dbReference type="InterPro" id="IPR004154">
    <property type="entry name" value="Anticodon-bd"/>
</dbReference>
<dbReference type="InterPro" id="IPR033721">
    <property type="entry name" value="ProRS_core_arch_euk"/>
</dbReference>
<dbReference type="PRINTS" id="PR01046">
    <property type="entry name" value="TRNASYNTHPRO"/>
</dbReference>
<dbReference type="InterPro" id="IPR002316">
    <property type="entry name" value="Pro-tRNA-ligase_IIa"/>
</dbReference>
<evidence type="ECO:0000256" key="3">
    <source>
        <dbReference type="ARBA" id="ARBA00022741"/>
    </source>
</evidence>
<dbReference type="PANTHER" id="PTHR43382">
    <property type="entry name" value="PROLYL-TRNA SYNTHETASE"/>
    <property type="match status" value="1"/>
</dbReference>
<dbReference type="GeneID" id="92365977"/>
<dbReference type="Gene3D" id="3.90.960.10">
    <property type="entry name" value="YbaK/aminoacyl-tRNA synthetase-associated domain"/>
    <property type="match status" value="1"/>
</dbReference>
<name>A0A1J4MHX7_9CRYT</name>
<evidence type="ECO:0000313" key="11">
    <source>
        <dbReference type="Proteomes" id="UP000186804"/>
    </source>
</evidence>
<keyword evidence="6 10" id="KW-0030">Aminoacyl-tRNA synthetase</keyword>
<keyword evidence="11" id="KW-1185">Reference proteome</keyword>
<dbReference type="EMBL" id="LRBS01000100">
    <property type="protein sequence ID" value="OII73866.1"/>
    <property type="molecule type" value="Genomic_DNA"/>
</dbReference>
<dbReference type="VEuPathDB" id="CryptoDB:cand_017920"/>
<organism evidence="10 11">
    <name type="scientific">Cryptosporidium andersoni</name>
    <dbReference type="NCBI Taxonomy" id="117008"/>
    <lineage>
        <taxon>Eukaryota</taxon>
        <taxon>Sar</taxon>
        <taxon>Alveolata</taxon>
        <taxon>Apicomplexa</taxon>
        <taxon>Conoidasida</taxon>
        <taxon>Coccidia</taxon>
        <taxon>Eucoccidiorida</taxon>
        <taxon>Eimeriorina</taxon>
        <taxon>Cryptosporidiidae</taxon>
        <taxon>Cryptosporidium</taxon>
    </lineage>
</organism>
<dbReference type="Gene3D" id="3.30.110.30">
    <property type="entry name" value="C-terminal domain of ProRS"/>
    <property type="match status" value="1"/>
</dbReference>
<evidence type="ECO:0000256" key="8">
    <source>
        <dbReference type="ARBA" id="ARBA00047671"/>
    </source>
</evidence>
<dbReference type="InterPro" id="IPR036754">
    <property type="entry name" value="YbaK/aa-tRNA-synt-asso_dom_sf"/>
</dbReference>
<comment type="catalytic activity">
    <reaction evidence="8">
        <text>tRNA(Pro) + L-proline + ATP = L-prolyl-tRNA(Pro) + AMP + diphosphate</text>
        <dbReference type="Rhea" id="RHEA:14305"/>
        <dbReference type="Rhea" id="RHEA-COMP:9700"/>
        <dbReference type="Rhea" id="RHEA-COMP:9702"/>
        <dbReference type="ChEBI" id="CHEBI:30616"/>
        <dbReference type="ChEBI" id="CHEBI:33019"/>
        <dbReference type="ChEBI" id="CHEBI:60039"/>
        <dbReference type="ChEBI" id="CHEBI:78442"/>
        <dbReference type="ChEBI" id="CHEBI:78532"/>
        <dbReference type="ChEBI" id="CHEBI:456215"/>
        <dbReference type="EC" id="6.1.1.15"/>
    </reaction>
</comment>
<dbReference type="NCBIfam" id="TIGR00408">
    <property type="entry name" value="proS_fam_I"/>
    <property type="match status" value="1"/>
</dbReference>
<accession>A0A1J4MHX7</accession>
<dbReference type="InterPro" id="IPR002314">
    <property type="entry name" value="aa-tRNA-synt_IIb"/>
</dbReference>
<evidence type="ECO:0000256" key="5">
    <source>
        <dbReference type="ARBA" id="ARBA00022917"/>
    </source>
</evidence>
<dbReference type="FunFam" id="3.30.930.10:FF:000007">
    <property type="entry name" value="Bifunctional glutamate/proline--tRNA ligase"/>
    <property type="match status" value="1"/>
</dbReference>
<keyword evidence="2" id="KW-0436">Ligase</keyword>
<dbReference type="GO" id="GO:0006433">
    <property type="term" value="P:prolyl-tRNA aminoacylation"/>
    <property type="evidence" value="ECO:0007669"/>
    <property type="project" value="InterPro"/>
</dbReference>
<dbReference type="GO" id="GO:0002161">
    <property type="term" value="F:aminoacyl-tRNA deacylase activity"/>
    <property type="evidence" value="ECO:0007669"/>
    <property type="project" value="InterPro"/>
</dbReference>
<proteinExistence type="inferred from homology"/>
<dbReference type="InterPro" id="IPR016061">
    <property type="entry name" value="Pro-tRNA_ligase_II_C"/>
</dbReference>